<feature type="compositionally biased region" description="Polar residues" evidence="2">
    <location>
        <begin position="1149"/>
        <end position="1160"/>
    </location>
</feature>
<proteinExistence type="predicted"/>
<dbReference type="Pfam" id="PF12763">
    <property type="entry name" value="EH"/>
    <property type="match status" value="3"/>
</dbReference>
<feature type="domain" description="EH" evidence="3">
    <location>
        <begin position="37"/>
        <end position="123"/>
    </location>
</feature>
<feature type="domain" description="EH" evidence="3">
    <location>
        <begin position="190"/>
        <end position="280"/>
    </location>
</feature>
<organism evidence="4 5">
    <name type="scientific">Batrachochytrium salamandrivorans</name>
    <dbReference type="NCBI Taxonomy" id="1357716"/>
    <lineage>
        <taxon>Eukaryota</taxon>
        <taxon>Fungi</taxon>
        <taxon>Fungi incertae sedis</taxon>
        <taxon>Chytridiomycota</taxon>
        <taxon>Chytridiomycota incertae sedis</taxon>
        <taxon>Chytridiomycetes</taxon>
        <taxon>Rhizophydiales</taxon>
        <taxon>Rhizophydiales incertae sedis</taxon>
        <taxon>Batrachochytrium</taxon>
    </lineage>
</organism>
<dbReference type="EMBL" id="JAFCIX010000242">
    <property type="protein sequence ID" value="KAH6596285.1"/>
    <property type="molecule type" value="Genomic_DNA"/>
</dbReference>
<dbReference type="Proteomes" id="UP001648503">
    <property type="component" value="Unassembled WGS sequence"/>
</dbReference>
<evidence type="ECO:0000256" key="2">
    <source>
        <dbReference type="SAM" id="MobiDB-lite"/>
    </source>
</evidence>
<dbReference type="InterPro" id="IPR011992">
    <property type="entry name" value="EF-hand-dom_pair"/>
</dbReference>
<dbReference type="InterPro" id="IPR000261">
    <property type="entry name" value="EH_dom"/>
</dbReference>
<dbReference type="Gene3D" id="1.10.238.10">
    <property type="entry name" value="EF-hand"/>
    <property type="match status" value="3"/>
</dbReference>
<accession>A0ABQ8FDD0</accession>
<name>A0ABQ8FDD0_9FUNG</name>
<reference evidence="4 5" key="1">
    <citation type="submission" date="2021-02" db="EMBL/GenBank/DDBJ databases">
        <title>Variation within the Batrachochytrium salamandrivorans European outbreak.</title>
        <authorList>
            <person name="Kelly M."/>
            <person name="Pasmans F."/>
            <person name="Shea T.P."/>
            <person name="Munoz J.F."/>
            <person name="Carranza S."/>
            <person name="Cuomo C.A."/>
            <person name="Martel A."/>
        </authorList>
    </citation>
    <scope>NUCLEOTIDE SEQUENCE [LARGE SCALE GENOMIC DNA]</scope>
    <source>
        <strain evidence="4 5">AMFP18/2</strain>
    </source>
</reference>
<feature type="region of interest" description="Disordered" evidence="2">
    <location>
        <begin position="850"/>
        <end position="906"/>
    </location>
</feature>
<feature type="coiled-coil region" evidence="1">
    <location>
        <begin position="636"/>
        <end position="740"/>
    </location>
</feature>
<feature type="compositionally biased region" description="Basic and acidic residues" evidence="2">
    <location>
        <begin position="864"/>
        <end position="878"/>
    </location>
</feature>
<evidence type="ECO:0000259" key="3">
    <source>
        <dbReference type="PROSITE" id="PS50031"/>
    </source>
</evidence>
<gene>
    <name evidence="4" type="ORF">BASA50_005329</name>
</gene>
<dbReference type="PANTHER" id="PTHR11216">
    <property type="entry name" value="EH DOMAIN"/>
    <property type="match status" value="1"/>
</dbReference>
<protein>
    <recommendedName>
        <fullName evidence="3">EH domain-containing protein</fullName>
    </recommendedName>
</protein>
<feature type="compositionally biased region" description="Polar residues" evidence="2">
    <location>
        <begin position="850"/>
        <end position="863"/>
    </location>
</feature>
<feature type="domain" description="EH" evidence="3">
    <location>
        <begin position="372"/>
        <end position="464"/>
    </location>
</feature>
<dbReference type="PROSITE" id="PS50031">
    <property type="entry name" value="EH"/>
    <property type="match status" value="3"/>
</dbReference>
<dbReference type="PANTHER" id="PTHR11216:SF170">
    <property type="entry name" value="DYNAMIN ASSOCIATED PROTEIN 160, ISOFORM D"/>
    <property type="match status" value="1"/>
</dbReference>
<keyword evidence="1" id="KW-0175">Coiled coil</keyword>
<dbReference type="SUPFAM" id="SSF47473">
    <property type="entry name" value="EF-hand"/>
    <property type="match status" value="3"/>
</dbReference>
<dbReference type="SMART" id="SM00027">
    <property type="entry name" value="EH"/>
    <property type="match status" value="3"/>
</dbReference>
<keyword evidence="5" id="KW-1185">Reference proteome</keyword>
<evidence type="ECO:0000313" key="5">
    <source>
        <dbReference type="Proteomes" id="UP001648503"/>
    </source>
</evidence>
<evidence type="ECO:0000313" key="4">
    <source>
        <dbReference type="EMBL" id="KAH6596285.1"/>
    </source>
</evidence>
<feature type="compositionally biased region" description="Polar residues" evidence="2">
    <location>
        <begin position="881"/>
        <end position="906"/>
    </location>
</feature>
<feature type="region of interest" description="Disordered" evidence="2">
    <location>
        <begin position="1149"/>
        <end position="1174"/>
    </location>
</feature>
<dbReference type="CDD" id="cd00052">
    <property type="entry name" value="EH"/>
    <property type="match status" value="3"/>
</dbReference>
<sequence length="1208" mass="129788">MNPSASAFDDMFGSLSAAAPPVASVPSKDLLQLTPTESAAYARLFKMADTAGTGLILPASAVVFLSKSKLPKATLGHIWSLADTDSLGALDCPTFNRVLKYIAAVQAGHPVALASLSLATPLPILDGIHLDAPPTPTMPLSLSAPKTLSPASAIPINVTGTRIALQRTGEIAVRSTSLASDTTMAVLPEEHERFTSFFTAAGPVDGALTAQVARDLFLKSNLPMETLGKIWQLVDPTGLGKLPLNQFIVAMWLITQIRLGRLSAVPDSIPSSLWRSVAIESTSLVSHPSSPGFNADFNTPAVPQNGGGFWDTHQNVGDDADANYRSSSAKETDAISVKSYAPSGDARTPDVHRLTTSTDSISASTTAIPEAEKKRFYGFFDQLDTNKRAFLTGEEVSAFFFKSRLPPADLAQIWEYVDVSKSGKLSREGFATAMFLISKRMAGGALPSAASSLQTSSAHTPHIDKILDQTSSRASTPAPTPTDPFEVITTNTPNSSHVAAPRVMHPSSDFPAFDRSAASPYMRGNNSSTFSIPLIPAAASHYHEAAERAAELNRRKEEVSSLTEQFKLLHPTSEELKKKHAEIDAEYKSVTDEKNKLSIQISQIRATYDAEVQIVCDSQNFLVSESQRLESSKFELAQIEEAVASIKLEKSNLAEQAEHFQREISEAKKNIQSLTEETNQWRTEVEKLRAESKQQQQFVELNQKLLLSAQVENHQLKMDLAQEREKLEHARLKSTQFQQQASVLQAINQKELNQVKSVKKEYLQEMSRSQDFISASSGVVARDISTSATSVTSLSVLPQTLSSPPTIPPLDSKPIKGEPIVAAAVQVMDDFHSLSTQPNAPATTLAHFPSSVTDLHPSASTQQRSEDGMPLKEHDRLESGFPSTMLQSKGSDSAKSSPTKSIQSMNLNTTPVFKDLTPSEFISPLLASASGSTADQFPSVLTGSTSVLATTTHSNANASHLNGAAAFPSNFDDAFGAALTDFPATVSATSVSSAPTTNPPKPPLISSLNSSVSRKSAAIYHDIDMDAEFQRAFSTGKSINDAHDSNTIRSSISQSAHHGFTKVQQKDFVSDAFTFDGTFSNTKLPHPNTQSSKMVFDKAFSTAFLPHSDHDHQQQMNPVTNTIDAVDFSSAFDDSGLFDSIKSSGTNTTTSLPATFSSETRPFEEPSASSDINVKSASGSAPVIAASDFNVDAFGSAHFDSVFSEPHV</sequence>
<comment type="caution">
    <text evidence="4">The sequence shown here is derived from an EMBL/GenBank/DDBJ whole genome shotgun (WGS) entry which is preliminary data.</text>
</comment>
<feature type="region of interest" description="Disordered" evidence="2">
    <location>
        <begin position="989"/>
        <end position="1008"/>
    </location>
</feature>
<evidence type="ECO:0000256" key="1">
    <source>
        <dbReference type="SAM" id="Coils"/>
    </source>
</evidence>
<feature type="coiled-coil region" evidence="1">
    <location>
        <begin position="542"/>
        <end position="593"/>
    </location>
</feature>